<proteinExistence type="inferred from homology"/>
<dbReference type="FunFam" id="2.170.130.10:FF:000003">
    <property type="entry name" value="SusC/RagA family TonB-linked outer membrane protein"/>
    <property type="match status" value="1"/>
</dbReference>
<evidence type="ECO:0000259" key="8">
    <source>
        <dbReference type="SMART" id="SM00965"/>
    </source>
</evidence>
<dbReference type="Proteomes" id="UP000236725">
    <property type="component" value="Unassembled WGS sequence"/>
</dbReference>
<dbReference type="Gene3D" id="2.170.130.10">
    <property type="entry name" value="TonB-dependent receptor, plug domain"/>
    <property type="match status" value="1"/>
</dbReference>
<dbReference type="InterPro" id="IPR023996">
    <property type="entry name" value="TonB-dep_OMP_SusC/RagA"/>
</dbReference>
<dbReference type="InterPro" id="IPR037066">
    <property type="entry name" value="Plug_dom_sf"/>
</dbReference>
<keyword evidence="2 7" id="KW-0813">Transport</keyword>
<dbReference type="InterPro" id="IPR011662">
    <property type="entry name" value="Secretin/TonB_short_N"/>
</dbReference>
<dbReference type="SMART" id="SM00965">
    <property type="entry name" value="STN"/>
    <property type="match status" value="1"/>
</dbReference>
<keyword evidence="5 7" id="KW-0472">Membrane</keyword>
<accession>A0A8G2FB55</accession>
<evidence type="ECO:0000256" key="6">
    <source>
        <dbReference type="ARBA" id="ARBA00023237"/>
    </source>
</evidence>
<evidence type="ECO:0000256" key="2">
    <source>
        <dbReference type="ARBA" id="ARBA00022448"/>
    </source>
</evidence>
<dbReference type="NCBIfam" id="TIGR04057">
    <property type="entry name" value="SusC_RagA_signa"/>
    <property type="match status" value="1"/>
</dbReference>
<evidence type="ECO:0000313" key="9">
    <source>
        <dbReference type="EMBL" id="SEF97950.1"/>
    </source>
</evidence>
<gene>
    <name evidence="9" type="ORF">SAMN05444001_1119</name>
</gene>
<dbReference type="Pfam" id="PF07715">
    <property type="entry name" value="Plug"/>
    <property type="match status" value="1"/>
</dbReference>
<dbReference type="InterPro" id="IPR008969">
    <property type="entry name" value="CarboxyPept-like_regulatory"/>
</dbReference>
<dbReference type="Gene3D" id="2.40.170.20">
    <property type="entry name" value="TonB-dependent receptor, beta-barrel domain"/>
    <property type="match status" value="1"/>
</dbReference>
<comment type="similarity">
    <text evidence="7">Belongs to the TonB-dependent receptor family.</text>
</comment>
<dbReference type="SUPFAM" id="SSF56935">
    <property type="entry name" value="Porins"/>
    <property type="match status" value="1"/>
</dbReference>
<keyword evidence="3 7" id="KW-1134">Transmembrane beta strand</keyword>
<evidence type="ECO:0000313" key="10">
    <source>
        <dbReference type="Proteomes" id="UP000236725"/>
    </source>
</evidence>
<comment type="subcellular location">
    <subcellularLocation>
        <location evidence="1 7">Cell outer membrane</location>
        <topology evidence="1 7">Multi-pass membrane protein</topology>
    </subcellularLocation>
</comment>
<protein>
    <submittedName>
        <fullName evidence="9">TonB-linked outer membrane protein, SusC/RagA family</fullName>
    </submittedName>
</protein>
<organism evidence="9 10">
    <name type="scientific">Parabacteroides chinchillae</name>
    <dbReference type="NCBI Taxonomy" id="871327"/>
    <lineage>
        <taxon>Bacteria</taxon>
        <taxon>Pseudomonadati</taxon>
        <taxon>Bacteroidota</taxon>
        <taxon>Bacteroidia</taxon>
        <taxon>Bacteroidales</taxon>
        <taxon>Tannerellaceae</taxon>
        <taxon>Parabacteroides</taxon>
    </lineage>
</organism>
<dbReference type="AlphaFoldDB" id="A0A8G2FB55"/>
<dbReference type="InterPro" id="IPR039426">
    <property type="entry name" value="TonB-dep_rcpt-like"/>
</dbReference>
<dbReference type="InterPro" id="IPR012910">
    <property type="entry name" value="Plug_dom"/>
</dbReference>
<dbReference type="Pfam" id="PF07660">
    <property type="entry name" value="STN"/>
    <property type="match status" value="1"/>
</dbReference>
<dbReference type="GO" id="GO:0009279">
    <property type="term" value="C:cell outer membrane"/>
    <property type="evidence" value="ECO:0007669"/>
    <property type="project" value="UniProtKB-SubCell"/>
</dbReference>
<sequence>MKKKHILYLPVYPGGCGKLFSVMRLTFIFCLLSLFTVSAADVHSQNVRISLALNNVTLEKALDAVKKQSNYSFWFRDDEINLQESVSVHAQKESLDNVLGILLSNSELNYRIEGSHIILYKKTDVPEKSVTHQDDNTVRGKISDITGQGLPGVNIVIKGSTSGVVSDVNGYYVIKAQKGDILQFSYIGFKLQEVPVGKNPSLDIVLKEDVQELDEAVVVGMGKQRKASVIGSIAAAPIENMKIPQRSLTSALSGRIAGAVVVQRSGEPGQDNADFWVRGISSFGANQKPLMLVDGVERDMSDLSIEEVESISILKDASATAVYGVRAANGVVLVTTRKGVAQAPSVEAKFEYGTSDLPNLPKLLGGADYAMLYNEAFGQENYSQDYIENLRNNANRFLYPNVNWIDEVFKKYSSNMNASLNIRGGGERARYYISASFLEDNGNLKNSKENDYKSNVTLRRYNFRSNVDVTLTKTTNLNIELGANLTDTHQPGVGNEWLYGTYYTPVEMLYYYTYLSTPLSCPVRLPIGTNSDGSTKWGWGAPNQVGELNPAERLYGSGYNKLFRTQIMSQIVLTQDLSFWLKGLEFRGSFSFDSNSQSIQNRRKMSTTYAVTGVDDETGNLLFSEVNKGSEFLGYDVSSSNNRAEELKLQLNYNQLFKEMHRVSGMVMYYQRDYVDGTASASIKSLPYKKQGLAFRGTYAFKDKYFAEFNLGYNGSENFPKGHRFGFFPAGALGYLLSNESFWKIPSVNVLKIRGSVGLVGSESLPENMRFGYLSTYGSGLGGWSFGLNPSYINGVGEDQIGIQNLTWEKGLKKDIGIELKMFNNAISLDFDYFHEKRTDILIQRASLPAIAGLNQQPFANMGVMTNQGVDGTLEFSHHLGKVDYRLYGNFTFTRNKILEMDEPEKKWAYRMRTGNRYKQQFGLIALGLFKDQAEIDDPSTPEQKFGVVRPGDVRYKDVNGDGIVDIEDEVPIGYSSIPEINYGFGTQLSWNGFDFGVFFRGQAHVSYALGGSTFIPFNEGVGKGNLFEKALDRWTPENPNPNAFYPRLSNGRSSNNWQASTRTIYDGSLLRLADVEVGYSFKKKWIAPIGMKSLRIYVLANNVALFSKWDMWDPETGTSNGNKYPLPRKINFGVRTSF</sequence>
<name>A0A8G2FB55_9BACT</name>
<keyword evidence="4 7" id="KW-0812">Transmembrane</keyword>
<dbReference type="InterPro" id="IPR036942">
    <property type="entry name" value="Beta-barrel_TonB_sf"/>
</dbReference>
<dbReference type="InterPro" id="IPR023997">
    <property type="entry name" value="TonB-dep_OMP_SusC/RagA_CS"/>
</dbReference>
<evidence type="ECO:0000256" key="7">
    <source>
        <dbReference type="PROSITE-ProRule" id="PRU01360"/>
    </source>
</evidence>
<keyword evidence="10" id="KW-1185">Reference proteome</keyword>
<dbReference type="Pfam" id="PF13715">
    <property type="entry name" value="CarbopepD_reg_2"/>
    <property type="match status" value="1"/>
</dbReference>
<dbReference type="EMBL" id="FNVS01000011">
    <property type="protein sequence ID" value="SEF97950.1"/>
    <property type="molecule type" value="Genomic_DNA"/>
</dbReference>
<evidence type="ECO:0000256" key="1">
    <source>
        <dbReference type="ARBA" id="ARBA00004571"/>
    </source>
</evidence>
<evidence type="ECO:0000256" key="4">
    <source>
        <dbReference type="ARBA" id="ARBA00022692"/>
    </source>
</evidence>
<evidence type="ECO:0000256" key="5">
    <source>
        <dbReference type="ARBA" id="ARBA00023136"/>
    </source>
</evidence>
<feature type="domain" description="Secretin/TonB short N-terminal" evidence="8">
    <location>
        <begin position="71"/>
        <end position="122"/>
    </location>
</feature>
<dbReference type="NCBIfam" id="TIGR04056">
    <property type="entry name" value="OMP_RagA_SusC"/>
    <property type="match status" value="1"/>
</dbReference>
<keyword evidence="6 7" id="KW-0998">Cell outer membrane</keyword>
<reference evidence="9 10" key="1">
    <citation type="submission" date="2016-10" db="EMBL/GenBank/DDBJ databases">
        <authorList>
            <person name="Varghese N."/>
            <person name="Submissions S."/>
        </authorList>
    </citation>
    <scope>NUCLEOTIDE SEQUENCE [LARGE SCALE GENOMIC DNA]</scope>
    <source>
        <strain evidence="9 10">DSM 29073</strain>
    </source>
</reference>
<dbReference type="SUPFAM" id="SSF49464">
    <property type="entry name" value="Carboxypeptidase regulatory domain-like"/>
    <property type="match status" value="1"/>
</dbReference>
<comment type="caution">
    <text evidence="9">The sequence shown here is derived from an EMBL/GenBank/DDBJ whole genome shotgun (WGS) entry which is preliminary data.</text>
</comment>
<evidence type="ECO:0000256" key="3">
    <source>
        <dbReference type="ARBA" id="ARBA00022452"/>
    </source>
</evidence>
<dbReference type="PROSITE" id="PS52016">
    <property type="entry name" value="TONB_DEPENDENT_REC_3"/>
    <property type="match status" value="1"/>
</dbReference>
<dbReference type="Gene3D" id="3.55.50.30">
    <property type="match status" value="1"/>
</dbReference>